<evidence type="ECO:0000256" key="2">
    <source>
        <dbReference type="ARBA" id="ARBA00012438"/>
    </source>
</evidence>
<gene>
    <name evidence="12" type="ORF">SCARUB_04514</name>
</gene>
<keyword evidence="8" id="KW-0902">Two-component regulatory system</keyword>
<dbReference type="SMART" id="SM00387">
    <property type="entry name" value="HATPase_c"/>
    <property type="match status" value="1"/>
</dbReference>
<keyword evidence="4" id="KW-0808">Transferase</keyword>
<dbReference type="InterPro" id="IPR000700">
    <property type="entry name" value="PAS-assoc_C"/>
</dbReference>
<evidence type="ECO:0000256" key="5">
    <source>
        <dbReference type="ARBA" id="ARBA00022741"/>
    </source>
</evidence>
<dbReference type="InterPro" id="IPR000014">
    <property type="entry name" value="PAS"/>
</dbReference>
<evidence type="ECO:0000259" key="11">
    <source>
        <dbReference type="PROSITE" id="PS50113"/>
    </source>
</evidence>
<dbReference type="InterPro" id="IPR013767">
    <property type="entry name" value="PAS_fold"/>
</dbReference>
<evidence type="ECO:0000259" key="9">
    <source>
        <dbReference type="PROSITE" id="PS50109"/>
    </source>
</evidence>
<dbReference type="InterPro" id="IPR036097">
    <property type="entry name" value="HisK_dim/P_sf"/>
</dbReference>
<dbReference type="PROSITE" id="PS50109">
    <property type="entry name" value="HIS_KIN"/>
    <property type="match status" value="1"/>
</dbReference>
<feature type="domain" description="PAC" evidence="11">
    <location>
        <begin position="146"/>
        <end position="198"/>
    </location>
</feature>
<dbReference type="Gene3D" id="3.30.565.10">
    <property type="entry name" value="Histidine kinase-like ATPase, C-terminal domain"/>
    <property type="match status" value="1"/>
</dbReference>
<keyword evidence="6 12" id="KW-0418">Kinase</keyword>
<dbReference type="EC" id="2.7.13.3" evidence="2"/>
<reference evidence="12 13" key="1">
    <citation type="submission" date="2016-07" db="EMBL/GenBank/DDBJ databases">
        <title>Draft genome of Scalindua rubra, obtained from a brine-seawater interface in the Red Sea, sheds light on salt adaptation in anammox bacteria.</title>
        <authorList>
            <person name="Speth D.R."/>
            <person name="Lagkouvardos I."/>
            <person name="Wang Y."/>
            <person name="Qian P.-Y."/>
            <person name="Dutilh B.E."/>
            <person name="Jetten M.S."/>
        </authorList>
    </citation>
    <scope>NUCLEOTIDE SEQUENCE [LARGE SCALE GENOMIC DNA]</scope>
    <source>
        <strain evidence="12">BSI-1</strain>
    </source>
</reference>
<dbReference type="InterPro" id="IPR003661">
    <property type="entry name" value="HisK_dim/P_dom"/>
</dbReference>
<dbReference type="AlphaFoldDB" id="A0A1E3X3Z7"/>
<organism evidence="12 13">
    <name type="scientific">Candidatus Scalindua rubra</name>
    <dbReference type="NCBI Taxonomy" id="1872076"/>
    <lineage>
        <taxon>Bacteria</taxon>
        <taxon>Pseudomonadati</taxon>
        <taxon>Planctomycetota</taxon>
        <taxon>Candidatus Brocadiia</taxon>
        <taxon>Candidatus Brocadiales</taxon>
        <taxon>Candidatus Scalinduaceae</taxon>
        <taxon>Candidatus Scalindua</taxon>
    </lineage>
</organism>
<dbReference type="Pfam" id="PF02518">
    <property type="entry name" value="HATPase_c"/>
    <property type="match status" value="1"/>
</dbReference>
<proteinExistence type="predicted"/>
<name>A0A1E3X3Z7_9BACT</name>
<dbReference type="InterPro" id="IPR035965">
    <property type="entry name" value="PAS-like_dom_sf"/>
</dbReference>
<evidence type="ECO:0000256" key="3">
    <source>
        <dbReference type="ARBA" id="ARBA00022553"/>
    </source>
</evidence>
<evidence type="ECO:0000256" key="7">
    <source>
        <dbReference type="ARBA" id="ARBA00022840"/>
    </source>
</evidence>
<keyword evidence="5" id="KW-0547">Nucleotide-binding</keyword>
<dbReference type="PRINTS" id="PR00344">
    <property type="entry name" value="BCTRLSENSOR"/>
</dbReference>
<dbReference type="SMART" id="SM00388">
    <property type="entry name" value="HisKA"/>
    <property type="match status" value="1"/>
</dbReference>
<dbReference type="SUPFAM" id="SSF47384">
    <property type="entry name" value="Homodimeric domain of signal transducing histidine kinase"/>
    <property type="match status" value="1"/>
</dbReference>
<accession>A0A1E3X3Z7</accession>
<evidence type="ECO:0000256" key="8">
    <source>
        <dbReference type="ARBA" id="ARBA00023012"/>
    </source>
</evidence>
<evidence type="ECO:0000256" key="6">
    <source>
        <dbReference type="ARBA" id="ARBA00022777"/>
    </source>
</evidence>
<dbReference type="InterPro" id="IPR004358">
    <property type="entry name" value="Sig_transdc_His_kin-like_C"/>
</dbReference>
<feature type="domain" description="Histidine kinase" evidence="9">
    <location>
        <begin position="211"/>
        <end position="422"/>
    </location>
</feature>
<dbReference type="PANTHER" id="PTHR43065">
    <property type="entry name" value="SENSOR HISTIDINE KINASE"/>
    <property type="match status" value="1"/>
</dbReference>
<dbReference type="SMART" id="SM00091">
    <property type="entry name" value="PAS"/>
    <property type="match status" value="1"/>
</dbReference>
<evidence type="ECO:0000256" key="1">
    <source>
        <dbReference type="ARBA" id="ARBA00000085"/>
    </source>
</evidence>
<evidence type="ECO:0000313" key="12">
    <source>
        <dbReference type="EMBL" id="ODS30380.1"/>
    </source>
</evidence>
<comment type="caution">
    <text evidence="12">The sequence shown here is derived from an EMBL/GenBank/DDBJ whole genome shotgun (WGS) entry which is preliminary data.</text>
</comment>
<dbReference type="InterPro" id="IPR003594">
    <property type="entry name" value="HATPase_dom"/>
</dbReference>
<dbReference type="CDD" id="cd00130">
    <property type="entry name" value="PAS"/>
    <property type="match status" value="1"/>
</dbReference>
<dbReference type="Gene3D" id="3.30.450.20">
    <property type="entry name" value="PAS domain"/>
    <property type="match status" value="1"/>
</dbReference>
<dbReference type="InterPro" id="IPR005467">
    <property type="entry name" value="His_kinase_dom"/>
</dbReference>
<feature type="domain" description="PAS" evidence="10">
    <location>
        <begin position="74"/>
        <end position="119"/>
    </location>
</feature>
<dbReference type="GO" id="GO:0006355">
    <property type="term" value="P:regulation of DNA-templated transcription"/>
    <property type="evidence" value="ECO:0007669"/>
    <property type="project" value="InterPro"/>
</dbReference>
<evidence type="ECO:0000313" key="13">
    <source>
        <dbReference type="Proteomes" id="UP000094056"/>
    </source>
</evidence>
<dbReference type="Pfam" id="PF00989">
    <property type="entry name" value="PAS"/>
    <property type="match status" value="1"/>
</dbReference>
<keyword evidence="7" id="KW-0067">ATP-binding</keyword>
<dbReference type="GO" id="GO:0005524">
    <property type="term" value="F:ATP binding"/>
    <property type="evidence" value="ECO:0007669"/>
    <property type="project" value="UniProtKB-KW"/>
</dbReference>
<dbReference type="Proteomes" id="UP000094056">
    <property type="component" value="Unassembled WGS sequence"/>
</dbReference>
<comment type="catalytic activity">
    <reaction evidence="1">
        <text>ATP + protein L-histidine = ADP + protein N-phospho-L-histidine.</text>
        <dbReference type="EC" id="2.7.13.3"/>
    </reaction>
</comment>
<dbReference type="PANTHER" id="PTHR43065:SF10">
    <property type="entry name" value="PEROXIDE STRESS-ACTIVATED HISTIDINE KINASE MAK3"/>
    <property type="match status" value="1"/>
</dbReference>
<dbReference type="GO" id="GO:0000155">
    <property type="term" value="F:phosphorelay sensor kinase activity"/>
    <property type="evidence" value="ECO:0007669"/>
    <property type="project" value="InterPro"/>
</dbReference>
<dbReference type="Gene3D" id="1.10.287.130">
    <property type="match status" value="1"/>
</dbReference>
<evidence type="ECO:0000259" key="10">
    <source>
        <dbReference type="PROSITE" id="PS50112"/>
    </source>
</evidence>
<dbReference type="CDD" id="cd00082">
    <property type="entry name" value="HisKA"/>
    <property type="match status" value="1"/>
</dbReference>
<dbReference type="NCBIfam" id="TIGR00229">
    <property type="entry name" value="sensory_box"/>
    <property type="match status" value="1"/>
</dbReference>
<protein>
    <recommendedName>
        <fullName evidence="2">histidine kinase</fullName>
        <ecNumber evidence="2">2.7.13.3</ecNumber>
    </recommendedName>
</protein>
<evidence type="ECO:0000256" key="4">
    <source>
        <dbReference type="ARBA" id="ARBA00022679"/>
    </source>
</evidence>
<dbReference type="PROSITE" id="PS50112">
    <property type="entry name" value="PAS"/>
    <property type="match status" value="1"/>
</dbReference>
<dbReference type="Pfam" id="PF00512">
    <property type="entry name" value="HisKA"/>
    <property type="match status" value="1"/>
</dbReference>
<dbReference type="EMBL" id="MAYW01000235">
    <property type="protein sequence ID" value="ODS30380.1"/>
    <property type="molecule type" value="Genomic_DNA"/>
</dbReference>
<dbReference type="PROSITE" id="PS50113">
    <property type="entry name" value="PAC"/>
    <property type="match status" value="1"/>
</dbReference>
<sequence length="440" mass="49439">MVKTFLPKDQIHNMKTKQVNKVEELSTIFDSFNTYAQKLEGSYKLLQERVKEIDREMAYTNECLSKKVQELNNLTRFLNSILGSMHSGVVAVDTKGDVVTFNKVAERILNVNAKDVLGKDIRNAFCHIGGFADLLVESMSGRKNVDNIERVIEIKNGNIKHIESSISVLKDENEMISGVVEIFHDLSEICELRGRLNSANDLISVGTMAASIAHEIRNPLNGIEGFACLLERELEGDSLRLTKNIIKGTKNINKIVTDLLFLARPINLNLRRYKISKIIDKSLIFAYQELGKCDQSIQVKKDYACQDDFVLCDPDRLQQAFLNIMLNAIQSMSKGGQIRIFTRKSTNSDMQRIHIGFTDTGKGISEGTIEKVFEPFFTTKDEGTGLGLAIVRKIIELHEGRINIISEHERGTTILVNLPASQYTTLKASKETNLLSHVMA</sequence>
<dbReference type="SUPFAM" id="SSF55874">
    <property type="entry name" value="ATPase domain of HSP90 chaperone/DNA topoisomerase II/histidine kinase"/>
    <property type="match status" value="1"/>
</dbReference>
<keyword evidence="3" id="KW-0597">Phosphoprotein</keyword>
<dbReference type="SUPFAM" id="SSF55785">
    <property type="entry name" value="PYP-like sensor domain (PAS domain)"/>
    <property type="match status" value="1"/>
</dbReference>
<dbReference type="InterPro" id="IPR036890">
    <property type="entry name" value="HATPase_C_sf"/>
</dbReference>